<evidence type="ECO:0000313" key="1">
    <source>
        <dbReference type="EMBL" id="GIP14399.1"/>
    </source>
</evidence>
<comment type="caution">
    <text evidence="1">The sequence shown here is derived from an EMBL/GenBank/DDBJ whole genome shotgun (WGS) entry which is preliminary data.</text>
</comment>
<evidence type="ECO:0008006" key="3">
    <source>
        <dbReference type="Google" id="ProtNLM"/>
    </source>
</evidence>
<gene>
    <name evidence="1" type="ORF">J40TS1_00410</name>
</gene>
<name>A0A919YLT2_9BACL</name>
<sequence length="854" mass="91223">MSSSVGQVNLDLGINYNGFQRQLSGIAGNATNMVGGAFKRLGGVIAGAFAVGTLVNFGREAINLASDLAEVQNVVNVTFGSMTNEINNWSSNLIDSFGLSELAGKRYASTMGAMLKSSGVSGEVMKNMSVSLTELAADMASFYNLSTDEAFYKVFSGMVGETEPLKQLGVNMSVVNMEAYAMSQGITKSWLSMTQAEQTMLRYGYLLKVTADAQGDFARNGQSWANQIRIMGEQWNIFKGTMGAGFINILTPIVRGLNWLIAKLQVAAAYFKAFTELIFGDAVNAGGAGMTAPLTDVADTAEGAAGALDDMGAATGKAGKAAKKAGKDVKGSLAGFDQLNTLSKSTAKAMSDASNSLAGAGAVGAVDLGSLTTGKLDLGIDTSQLDTFEQSLAGIKDTANNVWLTLKETFGPSIQTALNEIMPVLAGWKEQFGSMFADIKTLGAPLANWVLNDLVPLWQQGIETAGGILAGIGDSALNVVSSLWDAVFPIIDKFVTEGLPRLTEFLSGATEIFRGLFDVAKQIFDDIWRDAIDPAMQLVSGIIQDALDIIFDWWDEWGVKIIDSLKDNLDNIKKLWENIWDNFLKPFITDMLGVLKRLWDEHLKGLVKEIGTFIGKLITAASDIFNEFILPIVNWLVQKLGPTFGNVFKTIGDVIGTALGIIVDVAKGILKALGGVIDFIAGVFTGDWERAWEGIKTFFKGIWDGLVGIVKGVINIIIDLINGMIRGINKFSIDVPDWVAELAGVKGGKFGFNIPTIPRLAKGGLVSAPTLAMVGDNRNANVDPEVISPLSKLQDMLSGSNHAVVEVLLQILEVLSRSQGRDTVLQVNGTELGRLAAQGINDITRRTGQSPLTL</sequence>
<dbReference type="InterPro" id="IPR016024">
    <property type="entry name" value="ARM-type_fold"/>
</dbReference>
<dbReference type="EMBL" id="BOSE01000001">
    <property type="protein sequence ID" value="GIP14399.1"/>
    <property type="molecule type" value="Genomic_DNA"/>
</dbReference>
<dbReference type="AlphaFoldDB" id="A0A919YLT2"/>
<keyword evidence="2" id="KW-1185">Reference proteome</keyword>
<protein>
    <recommendedName>
        <fullName evidence="3">Phage tail tape measure protein</fullName>
    </recommendedName>
</protein>
<dbReference type="RefSeq" id="WP_213512560.1">
    <property type="nucleotide sequence ID" value="NZ_BOSE01000001.1"/>
</dbReference>
<evidence type="ECO:0000313" key="2">
    <source>
        <dbReference type="Proteomes" id="UP000683139"/>
    </source>
</evidence>
<reference evidence="1" key="1">
    <citation type="submission" date="2021-03" db="EMBL/GenBank/DDBJ databases">
        <title>Antimicrobial resistance genes in bacteria isolated from Japanese honey, and their potential for conferring macrolide and lincosamide resistance in the American foulbrood pathogen Paenibacillus larvae.</title>
        <authorList>
            <person name="Okamoto M."/>
            <person name="Kumagai M."/>
            <person name="Kanamori H."/>
            <person name="Takamatsu D."/>
        </authorList>
    </citation>
    <scope>NUCLEOTIDE SEQUENCE</scope>
    <source>
        <strain evidence="1">J40TS1</strain>
    </source>
</reference>
<dbReference type="SUPFAM" id="SSF48371">
    <property type="entry name" value="ARM repeat"/>
    <property type="match status" value="1"/>
</dbReference>
<dbReference type="Proteomes" id="UP000683139">
    <property type="component" value="Unassembled WGS sequence"/>
</dbReference>
<organism evidence="1 2">
    <name type="scientific">Paenibacillus montaniterrae</name>
    <dbReference type="NCBI Taxonomy" id="429341"/>
    <lineage>
        <taxon>Bacteria</taxon>
        <taxon>Bacillati</taxon>
        <taxon>Bacillota</taxon>
        <taxon>Bacilli</taxon>
        <taxon>Bacillales</taxon>
        <taxon>Paenibacillaceae</taxon>
        <taxon>Paenibacillus</taxon>
    </lineage>
</organism>
<proteinExistence type="predicted"/>
<accession>A0A919YLT2</accession>